<feature type="transmembrane region" description="Helical" evidence="1">
    <location>
        <begin position="75"/>
        <end position="92"/>
    </location>
</feature>
<name>A0A6G8RXY7_9GAMM</name>
<dbReference type="RefSeq" id="WP_166010158.1">
    <property type="nucleotide sequence ID" value="NZ_CP049801.1"/>
</dbReference>
<dbReference type="EMBL" id="CP049801">
    <property type="protein sequence ID" value="QIO06734.1"/>
    <property type="molecule type" value="Genomic_DNA"/>
</dbReference>
<gene>
    <name evidence="3" type="ORF">G8E00_12665</name>
</gene>
<protein>
    <submittedName>
        <fullName evidence="3">DUF4236 domain-containing protein</fullName>
    </submittedName>
</protein>
<evidence type="ECO:0000256" key="1">
    <source>
        <dbReference type="SAM" id="Phobius"/>
    </source>
</evidence>
<dbReference type="Pfam" id="PF14020">
    <property type="entry name" value="DUF4236"/>
    <property type="match status" value="1"/>
</dbReference>
<keyword evidence="4" id="KW-1185">Reference proteome</keyword>
<evidence type="ECO:0000259" key="2">
    <source>
        <dbReference type="Pfam" id="PF14020"/>
    </source>
</evidence>
<proteinExistence type="predicted"/>
<reference evidence="3 4" key="1">
    <citation type="submission" date="2020-03" db="EMBL/GenBank/DDBJ databases">
        <authorList>
            <person name="Zhu W."/>
        </authorList>
    </citation>
    <scope>NUCLEOTIDE SEQUENCE [LARGE SCALE GENOMIC DNA]</scope>
    <source>
        <strain evidence="3 4">323-1</strain>
    </source>
</reference>
<keyword evidence="1" id="KW-0812">Transmembrane</keyword>
<organism evidence="3 4">
    <name type="scientific">Acinetobacter shaoyimingii</name>
    <dbReference type="NCBI Taxonomy" id="2715164"/>
    <lineage>
        <taxon>Bacteria</taxon>
        <taxon>Pseudomonadati</taxon>
        <taxon>Pseudomonadota</taxon>
        <taxon>Gammaproteobacteria</taxon>
        <taxon>Moraxellales</taxon>
        <taxon>Moraxellaceae</taxon>
        <taxon>Acinetobacter</taxon>
    </lineage>
</organism>
<dbReference type="AlphaFoldDB" id="A0A6G8RXY7"/>
<dbReference type="KEGG" id="asha:G8E00_12665"/>
<evidence type="ECO:0000313" key="3">
    <source>
        <dbReference type="EMBL" id="QIO06734.1"/>
    </source>
</evidence>
<keyword evidence="1" id="KW-1133">Transmembrane helix</keyword>
<sequence>MFKFRKSVKIAPGVRLNISNKGIKSISLGGKGITQNISKKGARTTFSIPQTGLSYSTTTSFRKKKRTTSNSHQELVWIIITVFIVFIVFKFFV</sequence>
<evidence type="ECO:0000313" key="4">
    <source>
        <dbReference type="Proteomes" id="UP000502297"/>
    </source>
</evidence>
<accession>A0A6G8RXY7</accession>
<feature type="domain" description="DUF4236" evidence="2">
    <location>
        <begin position="2"/>
        <end position="56"/>
    </location>
</feature>
<dbReference type="InterPro" id="IPR025330">
    <property type="entry name" value="DUF4236"/>
</dbReference>
<keyword evidence="1" id="KW-0472">Membrane</keyword>
<dbReference type="Proteomes" id="UP000502297">
    <property type="component" value="Chromosome"/>
</dbReference>